<dbReference type="Proteomes" id="UP000708148">
    <property type="component" value="Unassembled WGS sequence"/>
</dbReference>
<reference evidence="5" key="1">
    <citation type="submission" date="2020-12" db="EMBL/GenBank/DDBJ databases">
        <authorList>
            <person name="Iha C."/>
        </authorList>
    </citation>
    <scope>NUCLEOTIDE SEQUENCE</scope>
</reference>
<dbReference type="Pfam" id="PF01535">
    <property type="entry name" value="PPR"/>
    <property type="match status" value="2"/>
</dbReference>
<dbReference type="Pfam" id="PF13041">
    <property type="entry name" value="PPR_2"/>
    <property type="match status" value="1"/>
</dbReference>
<dbReference type="Pfam" id="PF17177">
    <property type="entry name" value="PPR_long"/>
    <property type="match status" value="1"/>
</dbReference>
<dbReference type="AlphaFoldDB" id="A0A8S1J559"/>
<feature type="repeat" description="PPR" evidence="2">
    <location>
        <begin position="567"/>
        <end position="601"/>
    </location>
</feature>
<dbReference type="SUPFAM" id="SSF48452">
    <property type="entry name" value="TPR-like"/>
    <property type="match status" value="1"/>
</dbReference>
<comment type="caution">
    <text evidence="5">The sequence shown here is derived from an EMBL/GenBank/DDBJ whole genome shotgun (WGS) entry which is preliminary data.</text>
</comment>
<dbReference type="PROSITE" id="PS51375">
    <property type="entry name" value="PPR"/>
    <property type="match status" value="8"/>
</dbReference>
<dbReference type="Gene3D" id="1.25.40.10">
    <property type="entry name" value="Tetratricopeptide repeat domain"/>
    <property type="match status" value="4"/>
</dbReference>
<dbReference type="InterPro" id="IPR011990">
    <property type="entry name" value="TPR-like_helical_dom_sf"/>
</dbReference>
<sequence length="766" mass="82337">MCDAILATAAAAFGEAAPPAPPKGCADEPDPKGLVARAGVHEWRPCGQGAERVQNGGECGKRGVRKAAPARPPSIQLPRAMSTPELESPNGPLELCAREDEGEDAIAGIGQGMPTEKPAWDMDTMKRAVAGARTGAGEVARVVETCTFKPREQAFTALINMCGQARDWRKAVEVFEAMKAARGVRPNTYTYSALIAACSNAGEWQRALEFFEVMKAAAVGDPGCAPNEVTYSALITACERGGVFGKALEAYDAMLAAGIPGDHISFSSALSACEKSGNMDRAKEILQEMHKRGFVASLGIYKEIMLDYAENGDWDRALDMCLTMQMVGQDPSEGARKRRGKKKPSQPAPAPQAEHQPQGSPQHAGVLIPRPSPAERESSGTKSPIAKPAWDMETLKRAIVLARLGTGEVRRVIEGCQFKPREQAFTALINLCGRLRDWKKAVEVFEAMKAARGVRPNTYTYSALIAACSSAGEWQKALEVFEAMKAAARGDANCRPNEVTYSALITACQRGGMFDRALELYDETIRAGVAPDQITFSSALAACEKSERWDKAGRILEDMHARGLTGSPNVYCELIHSHADNGEWRSALDVFMAMQRAGAQPDANTCKALMKALERGPQPELALELYNSMRQSAIPIDTDVYSMAVRAAVQVDAKRAGGGMVASAPTHVVQVGMSYPQQLHLPSLAPRQLQVASAPKLEGPHMGLGVPQFEQKRGGSSGFALGQALQPGGLPFAPLHLQYGLDLGQQQAYSKMSYVARMANLSLRHQ</sequence>
<gene>
    <name evidence="5" type="ORF">OSTQU699_LOCUS7960</name>
</gene>
<feature type="region of interest" description="Disordered" evidence="3">
    <location>
        <begin position="53"/>
        <end position="88"/>
    </location>
</feature>
<feature type="repeat" description="PPR" evidence="2">
    <location>
        <begin position="227"/>
        <end position="261"/>
    </location>
</feature>
<evidence type="ECO:0000256" key="3">
    <source>
        <dbReference type="SAM" id="MobiDB-lite"/>
    </source>
</evidence>
<dbReference type="InterPro" id="IPR033443">
    <property type="entry name" value="PROP1-like_PPR_dom"/>
</dbReference>
<evidence type="ECO:0000256" key="2">
    <source>
        <dbReference type="PROSITE-ProRule" id="PRU00708"/>
    </source>
</evidence>
<feature type="repeat" description="PPR" evidence="2">
    <location>
        <begin position="262"/>
        <end position="296"/>
    </location>
</feature>
<dbReference type="NCBIfam" id="TIGR00756">
    <property type="entry name" value="PPR"/>
    <property type="match status" value="8"/>
</dbReference>
<evidence type="ECO:0000313" key="6">
    <source>
        <dbReference type="Proteomes" id="UP000708148"/>
    </source>
</evidence>
<proteinExistence type="predicted"/>
<feature type="repeat" description="PPR" evidence="2">
    <location>
        <begin position="187"/>
        <end position="221"/>
    </location>
</feature>
<dbReference type="PANTHER" id="PTHR47936">
    <property type="entry name" value="PPR_LONG DOMAIN-CONTAINING PROTEIN"/>
    <property type="match status" value="1"/>
</dbReference>
<evidence type="ECO:0000256" key="1">
    <source>
        <dbReference type="ARBA" id="ARBA00022737"/>
    </source>
</evidence>
<feature type="region of interest" description="Disordered" evidence="3">
    <location>
        <begin position="328"/>
        <end position="387"/>
    </location>
</feature>
<feature type="repeat" description="PPR" evidence="2">
    <location>
        <begin position="151"/>
        <end position="186"/>
    </location>
</feature>
<dbReference type="OrthoDB" id="185373at2759"/>
<dbReference type="InterPro" id="IPR002885">
    <property type="entry name" value="PPR_rpt"/>
</dbReference>
<feature type="domain" description="PROP1-like PPR" evidence="4">
    <location>
        <begin position="422"/>
        <end position="606"/>
    </location>
</feature>
<keyword evidence="1" id="KW-0677">Repeat</keyword>
<evidence type="ECO:0000313" key="5">
    <source>
        <dbReference type="EMBL" id="CAD7702603.1"/>
    </source>
</evidence>
<dbReference type="PANTHER" id="PTHR47936:SF1">
    <property type="entry name" value="PENTATRICOPEPTIDE REPEAT-CONTAINING PROTEIN GUN1, CHLOROPLASTIC"/>
    <property type="match status" value="1"/>
</dbReference>
<name>A0A8S1J559_9CHLO</name>
<accession>A0A8S1J559</accession>
<feature type="repeat" description="PPR" evidence="2">
    <location>
        <begin position="532"/>
        <end position="566"/>
    </location>
</feature>
<feature type="repeat" description="PPR" evidence="2">
    <location>
        <begin position="457"/>
        <end position="487"/>
    </location>
</feature>
<organism evidence="5 6">
    <name type="scientific">Ostreobium quekettii</name>
    <dbReference type="NCBI Taxonomy" id="121088"/>
    <lineage>
        <taxon>Eukaryota</taxon>
        <taxon>Viridiplantae</taxon>
        <taxon>Chlorophyta</taxon>
        <taxon>core chlorophytes</taxon>
        <taxon>Ulvophyceae</taxon>
        <taxon>TCBD clade</taxon>
        <taxon>Bryopsidales</taxon>
        <taxon>Ostreobineae</taxon>
        <taxon>Ostreobiaceae</taxon>
        <taxon>Ostreobium</taxon>
    </lineage>
</organism>
<feature type="repeat" description="PPR" evidence="2">
    <location>
        <begin position="497"/>
        <end position="531"/>
    </location>
</feature>
<keyword evidence="6" id="KW-1185">Reference proteome</keyword>
<evidence type="ECO:0000259" key="4">
    <source>
        <dbReference type="Pfam" id="PF17177"/>
    </source>
</evidence>
<dbReference type="EMBL" id="CAJHUC010001888">
    <property type="protein sequence ID" value="CAD7702603.1"/>
    <property type="molecule type" value="Genomic_DNA"/>
</dbReference>
<protein>
    <recommendedName>
        <fullName evidence="4">PROP1-like PPR domain-containing protein</fullName>
    </recommendedName>
</protein>